<evidence type="ECO:0000256" key="1">
    <source>
        <dbReference type="SAM" id="Phobius"/>
    </source>
</evidence>
<keyword evidence="1" id="KW-1133">Transmembrane helix</keyword>
<dbReference type="Pfam" id="PF24681">
    <property type="entry name" value="Kelch_KLHDC2_KLHL20_DRC7"/>
    <property type="match status" value="1"/>
</dbReference>
<dbReference type="AlphaFoldDB" id="Q7NGG2"/>
<dbReference type="Gene3D" id="2.120.10.80">
    <property type="entry name" value="Kelch-type beta propeller"/>
    <property type="match status" value="1"/>
</dbReference>
<evidence type="ECO:0000313" key="3">
    <source>
        <dbReference type="Proteomes" id="UP000000557"/>
    </source>
</evidence>
<dbReference type="PANTHER" id="PTHR46773:SF5">
    <property type="entry name" value="OS04G0487100 PROTEIN"/>
    <property type="match status" value="1"/>
</dbReference>
<feature type="transmembrane region" description="Helical" evidence="1">
    <location>
        <begin position="81"/>
        <end position="102"/>
    </location>
</feature>
<dbReference type="KEGG" id="gvi:gll3207"/>
<organism evidence="2 3">
    <name type="scientific">Gloeobacter violaceus (strain ATCC 29082 / PCC 7421)</name>
    <dbReference type="NCBI Taxonomy" id="251221"/>
    <lineage>
        <taxon>Bacteria</taxon>
        <taxon>Bacillati</taxon>
        <taxon>Cyanobacteriota</taxon>
        <taxon>Cyanophyceae</taxon>
        <taxon>Gloeobacterales</taxon>
        <taxon>Gloeobacteraceae</taxon>
        <taxon>Gloeobacter</taxon>
    </lineage>
</organism>
<dbReference type="Proteomes" id="UP000000557">
    <property type="component" value="Chromosome"/>
</dbReference>
<keyword evidence="1" id="KW-0472">Membrane</keyword>
<keyword evidence="1" id="KW-0812">Transmembrane</keyword>
<dbReference type="Pfam" id="PF01344">
    <property type="entry name" value="Kelch_1"/>
    <property type="match status" value="1"/>
</dbReference>
<dbReference type="SUPFAM" id="SSF117281">
    <property type="entry name" value="Kelch motif"/>
    <property type="match status" value="1"/>
</dbReference>
<dbReference type="InterPro" id="IPR006652">
    <property type="entry name" value="Kelch_1"/>
</dbReference>
<dbReference type="InterPro" id="IPR015915">
    <property type="entry name" value="Kelch-typ_b-propeller"/>
</dbReference>
<reference evidence="2 3" key="1">
    <citation type="journal article" date="2003" name="DNA Res.">
        <title>Complete genome structure of Gloeobacter violaceus PCC 7421, a cyanobacterium that lacks thylakoids.</title>
        <authorList>
            <person name="Nakamura Y."/>
            <person name="Kaneko T."/>
            <person name="Sato S."/>
            <person name="Mimuro M."/>
            <person name="Miyashita H."/>
            <person name="Tsuchiya T."/>
            <person name="Sasamoto S."/>
            <person name="Watanabe A."/>
            <person name="Kawashima K."/>
            <person name="Kishida Y."/>
            <person name="Kiyokawa C."/>
            <person name="Kohara M."/>
            <person name="Matsumoto M."/>
            <person name="Matsuno A."/>
            <person name="Nakazaki N."/>
            <person name="Shimpo S."/>
            <person name="Takeuchi C."/>
            <person name="Yamada M."/>
            <person name="Tabata S."/>
        </authorList>
    </citation>
    <scope>NUCLEOTIDE SEQUENCE [LARGE SCALE GENOMIC DNA]</scope>
    <source>
        <strain evidence="3">ATCC 29082 / PCC 7421</strain>
    </source>
</reference>
<dbReference type="eggNOG" id="COG3401">
    <property type="taxonomic scope" value="Bacteria"/>
</dbReference>
<dbReference type="HOGENOM" id="CLU_501319_0_0_3"/>
<dbReference type="PATRIC" id="fig|251221.4.peg.3238"/>
<proteinExistence type="predicted"/>
<dbReference type="SMART" id="SM00612">
    <property type="entry name" value="Kelch"/>
    <property type="match status" value="4"/>
</dbReference>
<dbReference type="eggNOG" id="COG3055">
    <property type="taxonomic scope" value="Bacteria"/>
</dbReference>
<keyword evidence="3" id="KW-1185">Reference proteome</keyword>
<dbReference type="EMBL" id="BA000045">
    <property type="protein sequence ID" value="BAC91148.1"/>
    <property type="molecule type" value="Genomic_DNA"/>
</dbReference>
<dbReference type="Gene3D" id="2.60.120.430">
    <property type="entry name" value="Galactose-binding lectin"/>
    <property type="match status" value="1"/>
</dbReference>
<dbReference type="SUPFAM" id="SSF49785">
    <property type="entry name" value="Galactose-binding domain-like"/>
    <property type="match status" value="1"/>
</dbReference>
<dbReference type="PANTHER" id="PTHR46773">
    <property type="match status" value="1"/>
</dbReference>
<dbReference type="EnsemblBacteria" id="BAC91148">
    <property type="protein sequence ID" value="BAC91148"/>
    <property type="gene ID" value="BAC91148"/>
</dbReference>
<dbReference type="InterPro" id="IPR053256">
    <property type="entry name" value="Kelch_repeat-containing"/>
</dbReference>
<dbReference type="STRING" id="251221.gene:10760715"/>
<feature type="transmembrane region" description="Helical" evidence="1">
    <location>
        <begin position="54"/>
        <end position="75"/>
    </location>
</feature>
<sequence>MPSREAASTWRDFAPSPTQHCRGESLYNDQTPWIVPTRNGQPACVKGLAKETRLMYGIVILCGNDLGVFTTGWFFPMNKWMVAPLAAAAGTLLCLSFTRILYAQADRLSVLINFQPGNSSVPADYTKDNGAPYSSERGYGWVREDSLSSATPTAIGIGPNTRDRKVKGLDPRLNTLMHMDYPPGGSDPDAVKVPVAWEYKLPNGSYSVQLTVGDPAYFDSEHSMNVEGVPAFSRFMPTAAQPFKQVLVKAEVSDGKLTLDSIGGTNTKINAVEIAGRPGFDSVGWSTVAPSPITRSEAVGGFVDGKLYVLGGYLDLSLLTTRRSDVYDPAANTWKRIADMPTSITHGGTAIVGKNIYVAGGYVGYPDTTQTYGTRDVWKYDTVSDKWTAMPPLPQARGSGALVALGRELHFFGGTDINRVDKKDHWILKLDGGTSWTTSTSVPLPLSHMGYVALGGKIYAIGGQKGFDQTLDAQSAVHYWVPEDPGTWTQVASLPDRISHMGQATFVMDNRIITIGGSLNNNDHYDYVLAYDPILNTWEQLNPFPTKRHSGVAGQYNGAIYYATGQMQTTVYKGVPAAAGSSAFLYDPSVLDDRHENSPSGH</sequence>
<dbReference type="InterPro" id="IPR008979">
    <property type="entry name" value="Galactose-bd-like_sf"/>
</dbReference>
<name>Q7NGG2_GLOVI</name>
<evidence type="ECO:0000313" key="2">
    <source>
        <dbReference type="EMBL" id="BAC91148.1"/>
    </source>
</evidence>
<dbReference type="OrthoDB" id="9770043at2"/>
<protein>
    <submittedName>
        <fullName evidence="2">Gll3207 protein</fullName>
    </submittedName>
</protein>
<dbReference type="InParanoid" id="Q7NGG2"/>
<gene>
    <name evidence="2" type="ordered locus">gll3207</name>
</gene>
<dbReference type="PhylomeDB" id="Q7NGG2"/>
<accession>Q7NGG2</accession>
<reference evidence="2 3" key="2">
    <citation type="journal article" date="2003" name="DNA Res.">
        <title>Complete genome structure of Gloeobacter violaceus PCC 7421, a cyanobacterium that lacks thylakoids (supplement).</title>
        <authorList>
            <person name="Nakamura Y."/>
            <person name="Kaneko T."/>
            <person name="Sato S."/>
            <person name="Mimuro M."/>
            <person name="Miyashita H."/>
            <person name="Tsuchiya T."/>
            <person name="Sasamoto S."/>
            <person name="Watanabe A."/>
            <person name="Kawashima K."/>
            <person name="Kishida Y."/>
            <person name="Kiyokawa C."/>
            <person name="Kohara M."/>
            <person name="Matsumoto M."/>
            <person name="Matsuno A."/>
            <person name="Nakazaki N."/>
            <person name="Shimpo S."/>
            <person name="Takeuchi C."/>
            <person name="Yamada M."/>
            <person name="Tabata S."/>
        </authorList>
    </citation>
    <scope>NUCLEOTIDE SEQUENCE [LARGE SCALE GENOMIC DNA]</scope>
    <source>
        <strain evidence="3">ATCC 29082 / PCC 7421</strain>
    </source>
</reference>